<protein>
    <recommendedName>
        <fullName evidence="1">MTTase N-terminal domain-containing protein</fullName>
    </recommendedName>
</protein>
<gene>
    <name evidence="2" type="ORF">PM001_LOCUS20826</name>
</gene>
<dbReference type="Proteomes" id="UP001162060">
    <property type="component" value="Unassembled WGS sequence"/>
</dbReference>
<evidence type="ECO:0000313" key="2">
    <source>
        <dbReference type="EMBL" id="CAK7935676.1"/>
    </source>
</evidence>
<proteinExistence type="predicted"/>
<dbReference type="InterPro" id="IPR013848">
    <property type="entry name" value="Methylthiotransferase_N"/>
</dbReference>
<name>A0AAV1UM22_9STRA</name>
<sequence>MTRSVRYKQMMEDKKRCCSFMTMTYGSKLSSAKFKILRAILLKDGYMSVPTVNAANSVLINTGAVHDNAANIVLINTCTVRGNAESKARNLFESLH</sequence>
<dbReference type="Gene3D" id="3.40.50.12160">
    <property type="entry name" value="Methylthiotransferase, N-terminal domain"/>
    <property type="match status" value="1"/>
</dbReference>
<dbReference type="InterPro" id="IPR038135">
    <property type="entry name" value="Methylthiotransferase_N_sf"/>
</dbReference>
<dbReference type="EMBL" id="CAKLBY020000222">
    <property type="protein sequence ID" value="CAK7935676.1"/>
    <property type="molecule type" value="Genomic_DNA"/>
</dbReference>
<accession>A0AAV1UM22</accession>
<feature type="domain" description="MTTase N-terminal" evidence="1">
    <location>
        <begin position="18"/>
        <end position="96"/>
    </location>
</feature>
<comment type="caution">
    <text evidence="2">The sequence shown here is derived from an EMBL/GenBank/DDBJ whole genome shotgun (WGS) entry which is preliminary data.</text>
</comment>
<dbReference type="PROSITE" id="PS51449">
    <property type="entry name" value="MTTASE_N"/>
    <property type="match status" value="1"/>
</dbReference>
<dbReference type="AlphaFoldDB" id="A0AAV1UM22"/>
<evidence type="ECO:0000259" key="1">
    <source>
        <dbReference type="PROSITE" id="PS51449"/>
    </source>
</evidence>
<dbReference type="GO" id="GO:0051539">
    <property type="term" value="F:4 iron, 4 sulfur cluster binding"/>
    <property type="evidence" value="ECO:0007669"/>
    <property type="project" value="UniProtKB-KW"/>
</dbReference>
<dbReference type="GO" id="GO:0035596">
    <property type="term" value="F:methylthiotransferase activity"/>
    <property type="evidence" value="ECO:0007669"/>
    <property type="project" value="InterPro"/>
</dbReference>
<evidence type="ECO:0000313" key="3">
    <source>
        <dbReference type="Proteomes" id="UP001162060"/>
    </source>
</evidence>
<dbReference type="GO" id="GO:0046872">
    <property type="term" value="F:metal ion binding"/>
    <property type="evidence" value="ECO:0007669"/>
    <property type="project" value="UniProtKB-KW"/>
</dbReference>
<reference evidence="2" key="1">
    <citation type="submission" date="2024-01" db="EMBL/GenBank/DDBJ databases">
        <authorList>
            <person name="Webb A."/>
        </authorList>
    </citation>
    <scope>NUCLEOTIDE SEQUENCE</scope>
    <source>
        <strain evidence="2">Pm1</strain>
    </source>
</reference>
<organism evidence="2 3">
    <name type="scientific">Peronospora matthiolae</name>
    <dbReference type="NCBI Taxonomy" id="2874970"/>
    <lineage>
        <taxon>Eukaryota</taxon>
        <taxon>Sar</taxon>
        <taxon>Stramenopiles</taxon>
        <taxon>Oomycota</taxon>
        <taxon>Peronosporomycetes</taxon>
        <taxon>Peronosporales</taxon>
        <taxon>Peronosporaceae</taxon>
        <taxon>Peronospora</taxon>
    </lineage>
</organism>